<dbReference type="InterPro" id="IPR039421">
    <property type="entry name" value="Type_1_exporter"/>
</dbReference>
<keyword evidence="3" id="KW-0547">Nucleotide-binding</keyword>
<evidence type="ECO:0000256" key="6">
    <source>
        <dbReference type="ARBA" id="ARBA00023136"/>
    </source>
</evidence>
<comment type="caution">
    <text evidence="10">The sequence shown here is derived from an EMBL/GenBank/DDBJ whole genome shotgun (WGS) entry which is preliminary data.</text>
</comment>
<dbReference type="Gene3D" id="3.40.50.300">
    <property type="entry name" value="P-loop containing nucleotide triphosphate hydrolases"/>
    <property type="match status" value="1"/>
</dbReference>
<feature type="transmembrane region" description="Helical" evidence="7">
    <location>
        <begin position="12"/>
        <end position="31"/>
    </location>
</feature>
<evidence type="ECO:0000256" key="7">
    <source>
        <dbReference type="SAM" id="Phobius"/>
    </source>
</evidence>
<dbReference type="GO" id="GO:0005524">
    <property type="term" value="F:ATP binding"/>
    <property type="evidence" value="ECO:0007669"/>
    <property type="project" value="UniProtKB-KW"/>
</dbReference>
<dbReference type="InterPro" id="IPR011527">
    <property type="entry name" value="ABC1_TM_dom"/>
</dbReference>
<dbReference type="SUPFAM" id="SSF90123">
    <property type="entry name" value="ABC transporter transmembrane region"/>
    <property type="match status" value="1"/>
</dbReference>
<keyword evidence="4 10" id="KW-0067">ATP-binding</keyword>
<dbReference type="Pfam" id="PF00664">
    <property type="entry name" value="ABC_membrane"/>
    <property type="match status" value="1"/>
</dbReference>
<organism evidence="10 11">
    <name type="scientific">Candidatus Magnetaquiglobus chichijimensis</name>
    <dbReference type="NCBI Taxonomy" id="3141448"/>
    <lineage>
        <taxon>Bacteria</taxon>
        <taxon>Pseudomonadati</taxon>
        <taxon>Pseudomonadota</taxon>
        <taxon>Magnetococcia</taxon>
        <taxon>Magnetococcales</taxon>
        <taxon>Candidatus Magnetaquicoccaceae</taxon>
        <taxon>Candidatus Magnetaquiglobus</taxon>
    </lineage>
</organism>
<dbReference type="EMBL" id="BAAFGK010000004">
    <property type="protein sequence ID" value="GAB0057471.1"/>
    <property type="molecule type" value="Genomic_DNA"/>
</dbReference>
<comment type="subcellular location">
    <subcellularLocation>
        <location evidence="1">Cell membrane</location>
        <topology evidence="1">Multi-pass membrane protein</topology>
    </subcellularLocation>
</comment>
<evidence type="ECO:0000256" key="1">
    <source>
        <dbReference type="ARBA" id="ARBA00004651"/>
    </source>
</evidence>
<accession>A0ABQ0C9B4</accession>
<dbReference type="RefSeq" id="WP_420905168.1">
    <property type="nucleotide sequence ID" value="NZ_BAAFGK010000004.1"/>
</dbReference>
<evidence type="ECO:0000313" key="10">
    <source>
        <dbReference type="EMBL" id="GAB0057471.1"/>
    </source>
</evidence>
<keyword evidence="5 7" id="KW-1133">Transmembrane helix</keyword>
<keyword evidence="2 7" id="KW-0812">Transmembrane</keyword>
<dbReference type="InterPro" id="IPR003593">
    <property type="entry name" value="AAA+_ATPase"/>
</dbReference>
<dbReference type="InterPro" id="IPR003439">
    <property type="entry name" value="ABC_transporter-like_ATP-bd"/>
</dbReference>
<name>A0ABQ0C9B4_9PROT</name>
<evidence type="ECO:0000256" key="4">
    <source>
        <dbReference type="ARBA" id="ARBA00022840"/>
    </source>
</evidence>
<dbReference type="InterPro" id="IPR027417">
    <property type="entry name" value="P-loop_NTPase"/>
</dbReference>
<dbReference type="InterPro" id="IPR036640">
    <property type="entry name" value="ABC1_TM_sf"/>
</dbReference>
<dbReference type="Pfam" id="PF00005">
    <property type="entry name" value="ABC_tran"/>
    <property type="match status" value="1"/>
</dbReference>
<dbReference type="PROSITE" id="PS50929">
    <property type="entry name" value="ABC_TM1F"/>
    <property type="match status" value="1"/>
</dbReference>
<evidence type="ECO:0000256" key="3">
    <source>
        <dbReference type="ARBA" id="ARBA00022741"/>
    </source>
</evidence>
<dbReference type="PROSITE" id="PS50893">
    <property type="entry name" value="ABC_TRANSPORTER_2"/>
    <property type="match status" value="1"/>
</dbReference>
<gene>
    <name evidence="10" type="primary">ltxB_1</name>
    <name evidence="10" type="ORF">SIID45300_01799</name>
</gene>
<dbReference type="Proteomes" id="UP001628193">
    <property type="component" value="Unassembled WGS sequence"/>
</dbReference>
<feature type="domain" description="ABC transporter" evidence="8">
    <location>
        <begin position="328"/>
        <end position="556"/>
    </location>
</feature>
<reference evidence="10 11" key="1">
    <citation type="submission" date="2024-05" db="EMBL/GenBank/DDBJ databases">
        <authorList>
            <consortium name="Candidatus Magnetaquicoccaceae bacterium FCR-1 genome sequencing consortium"/>
            <person name="Shimoshige H."/>
            <person name="Shimamura S."/>
            <person name="Taoka A."/>
            <person name="Kobayashi H."/>
            <person name="Maekawa T."/>
        </authorList>
    </citation>
    <scope>NUCLEOTIDE SEQUENCE [LARGE SCALE GENOMIC DNA]</scope>
    <source>
        <strain evidence="10 11">FCR-1</strain>
    </source>
</reference>
<protein>
    <submittedName>
        <fullName evidence="10">Leukotoxin export ATP-binding protein LtxB</fullName>
    </submittedName>
</protein>
<evidence type="ECO:0000256" key="2">
    <source>
        <dbReference type="ARBA" id="ARBA00022692"/>
    </source>
</evidence>
<feature type="transmembrane region" description="Helical" evidence="7">
    <location>
        <begin position="131"/>
        <end position="150"/>
    </location>
</feature>
<dbReference type="PANTHER" id="PTHR43394:SF1">
    <property type="entry name" value="ATP-BINDING CASSETTE SUB-FAMILY B MEMBER 10, MITOCHONDRIAL"/>
    <property type="match status" value="1"/>
</dbReference>
<proteinExistence type="predicted"/>
<feature type="domain" description="ABC transmembrane type-1" evidence="9">
    <location>
        <begin position="18"/>
        <end position="297"/>
    </location>
</feature>
<keyword evidence="11" id="KW-1185">Reference proteome</keyword>
<dbReference type="SUPFAM" id="SSF52540">
    <property type="entry name" value="P-loop containing nucleoside triphosphate hydrolases"/>
    <property type="match status" value="1"/>
</dbReference>
<evidence type="ECO:0000313" key="11">
    <source>
        <dbReference type="Proteomes" id="UP001628193"/>
    </source>
</evidence>
<dbReference type="SMART" id="SM00382">
    <property type="entry name" value="AAA"/>
    <property type="match status" value="1"/>
</dbReference>
<dbReference type="Gene3D" id="1.20.1560.10">
    <property type="entry name" value="ABC transporter type 1, transmembrane domain"/>
    <property type="match status" value="1"/>
</dbReference>
<sequence length="556" mass="59726">MTVLLRQLFSRPLFAVELLAVSLCIHILGLASSLYVMQVLNRYVSHGLDSTLFTLTTGAVLAIVLEYGFRQARLKLTHGVTVKPDYHLGIGIFDRITTTSAASLDRLTPAAQREIVAAPGVLGRAHAPANLVALIDLPFALMFVGVLFLIQPSVGWVAFFFLILTFIVSMSGHPLLRGLLKEQTQTASEVTALSGATLRAVDAVRVFNGAELLKSRFRTRQAEGSRLQRLVETRRELIQTAAQSLGALMSVFVIAEGARLAVAGQMDVGLLVSANILASRAMAPILRFAQLGAVLGEARRAMETLGAFTRLPVERPAGAQLKSFNGRLELKDLAFAHPESDPLFESLNLVLTAGASLVVAGANGSGKTTLARILVGLLDATRGQILIDGVNLDQLSLAWWRRQVVYLPQEPTFVEGTIRDNLLIMNPDWSEEGMNAAIAEAGLAKFLHDSPKGLNTPLVNGGAQLAMGIRKRLALARALGGECRLVIFDEPLEGMDLPGREAVTGVIARLARQGRGVIVFSHDAGLIRGADFVLNLDRKPVPEVRVKAVQPAESGS</sequence>
<evidence type="ECO:0000256" key="5">
    <source>
        <dbReference type="ARBA" id="ARBA00022989"/>
    </source>
</evidence>
<feature type="transmembrane region" description="Helical" evidence="7">
    <location>
        <begin position="156"/>
        <end position="176"/>
    </location>
</feature>
<feature type="transmembrane region" description="Helical" evidence="7">
    <location>
        <begin position="51"/>
        <end position="69"/>
    </location>
</feature>
<reference evidence="10 11" key="2">
    <citation type="submission" date="2024-09" db="EMBL/GenBank/DDBJ databases">
        <title>Draft genome sequence of Candidatus Magnetaquicoccaceae bacterium FCR-1.</title>
        <authorList>
            <person name="Shimoshige H."/>
            <person name="Shimamura S."/>
            <person name="Taoka A."/>
            <person name="Kobayashi H."/>
            <person name="Maekawa T."/>
        </authorList>
    </citation>
    <scope>NUCLEOTIDE SEQUENCE [LARGE SCALE GENOMIC DNA]</scope>
    <source>
        <strain evidence="10 11">FCR-1</strain>
    </source>
</reference>
<keyword evidence="6 7" id="KW-0472">Membrane</keyword>
<evidence type="ECO:0000259" key="8">
    <source>
        <dbReference type="PROSITE" id="PS50893"/>
    </source>
</evidence>
<dbReference type="PANTHER" id="PTHR43394">
    <property type="entry name" value="ATP-DEPENDENT PERMEASE MDL1, MITOCHONDRIAL"/>
    <property type="match status" value="1"/>
</dbReference>
<evidence type="ECO:0000259" key="9">
    <source>
        <dbReference type="PROSITE" id="PS50929"/>
    </source>
</evidence>